<keyword evidence="1" id="KW-1133">Transmembrane helix</keyword>
<keyword evidence="1" id="KW-0812">Transmembrane</keyword>
<organism evidence="2 3">
    <name type="scientific">Meloidogyne enterolobii</name>
    <name type="common">Root-knot nematode worm</name>
    <name type="synonym">Meloidogyne mayaguensis</name>
    <dbReference type="NCBI Taxonomy" id="390850"/>
    <lineage>
        <taxon>Eukaryota</taxon>
        <taxon>Metazoa</taxon>
        <taxon>Ecdysozoa</taxon>
        <taxon>Nematoda</taxon>
        <taxon>Chromadorea</taxon>
        <taxon>Rhabditida</taxon>
        <taxon>Tylenchina</taxon>
        <taxon>Tylenchomorpha</taxon>
        <taxon>Tylenchoidea</taxon>
        <taxon>Meloidogynidae</taxon>
        <taxon>Meloidogyninae</taxon>
        <taxon>Meloidogyne</taxon>
    </lineage>
</organism>
<comment type="caution">
    <text evidence="2">The sequence shown here is derived from an EMBL/GenBank/DDBJ whole genome shotgun (WGS) entry which is preliminary data.</text>
</comment>
<evidence type="ECO:0000313" key="2">
    <source>
        <dbReference type="EMBL" id="CAD2178115.1"/>
    </source>
</evidence>
<evidence type="ECO:0000313" key="3">
    <source>
        <dbReference type="Proteomes" id="UP000580250"/>
    </source>
</evidence>
<feature type="transmembrane region" description="Helical" evidence="1">
    <location>
        <begin position="6"/>
        <end position="25"/>
    </location>
</feature>
<reference evidence="2 3" key="1">
    <citation type="submission" date="2020-08" db="EMBL/GenBank/DDBJ databases">
        <authorList>
            <person name="Koutsovoulos G."/>
            <person name="Danchin GJ E."/>
        </authorList>
    </citation>
    <scope>NUCLEOTIDE SEQUENCE [LARGE SCALE GENOMIC DNA]</scope>
</reference>
<accession>A0A6V7VT75</accession>
<name>A0A6V7VT75_MELEN</name>
<dbReference type="EMBL" id="CAJEWN010000312">
    <property type="protein sequence ID" value="CAD2178115.1"/>
    <property type="molecule type" value="Genomic_DNA"/>
</dbReference>
<dbReference type="Proteomes" id="UP000580250">
    <property type="component" value="Unassembled WGS sequence"/>
</dbReference>
<proteinExistence type="predicted"/>
<dbReference type="AlphaFoldDB" id="A0A6V7VT75"/>
<keyword evidence="1" id="KW-0472">Membrane</keyword>
<gene>
    <name evidence="2" type="ORF">MENT_LOCUS30038</name>
</gene>
<protein>
    <submittedName>
        <fullName evidence="2">Uncharacterized protein</fullName>
    </submittedName>
</protein>
<sequence length="48" mass="5456">MKTHSLILIQSCVIDILLLIIQLLVQGKTPNRITKIVNRIVSKAPKQY</sequence>
<evidence type="ECO:0000256" key="1">
    <source>
        <dbReference type="SAM" id="Phobius"/>
    </source>
</evidence>